<feature type="compositionally biased region" description="Polar residues" evidence="1">
    <location>
        <begin position="18"/>
        <end position="27"/>
    </location>
</feature>
<evidence type="ECO:0000256" key="1">
    <source>
        <dbReference type="SAM" id="MobiDB-lite"/>
    </source>
</evidence>
<gene>
    <name evidence="2" type="ORF">CVT26_006695</name>
</gene>
<feature type="region of interest" description="Disordered" evidence="1">
    <location>
        <begin position="1"/>
        <end position="52"/>
    </location>
</feature>
<keyword evidence="3" id="KW-1185">Reference proteome</keyword>
<comment type="caution">
    <text evidence="2">The sequence shown here is derived from an EMBL/GenBank/DDBJ whole genome shotgun (WGS) entry which is preliminary data.</text>
</comment>
<sequence length="77" mass="8190">MNPGTNTAIPKHIAYPQMRTTTPSSSALDYPQYSPAHVPPPTPAETSDLRPPAVSIQEVVKVLNQYLSAGSNGLETS</sequence>
<protein>
    <submittedName>
        <fullName evidence="2">Uncharacterized protein</fullName>
    </submittedName>
</protein>
<organism evidence="2 3">
    <name type="scientific">Gymnopilus dilepis</name>
    <dbReference type="NCBI Taxonomy" id="231916"/>
    <lineage>
        <taxon>Eukaryota</taxon>
        <taxon>Fungi</taxon>
        <taxon>Dikarya</taxon>
        <taxon>Basidiomycota</taxon>
        <taxon>Agaricomycotina</taxon>
        <taxon>Agaricomycetes</taxon>
        <taxon>Agaricomycetidae</taxon>
        <taxon>Agaricales</taxon>
        <taxon>Agaricineae</taxon>
        <taxon>Hymenogastraceae</taxon>
        <taxon>Gymnopilus</taxon>
    </lineage>
</organism>
<dbReference type="EMBL" id="NHYE01001269">
    <property type="protein sequence ID" value="PPQ97301.1"/>
    <property type="molecule type" value="Genomic_DNA"/>
</dbReference>
<proteinExistence type="predicted"/>
<reference evidence="2 3" key="1">
    <citation type="journal article" date="2018" name="Evol. Lett.">
        <title>Horizontal gene cluster transfer increased hallucinogenic mushroom diversity.</title>
        <authorList>
            <person name="Reynolds H.T."/>
            <person name="Vijayakumar V."/>
            <person name="Gluck-Thaler E."/>
            <person name="Korotkin H.B."/>
            <person name="Matheny P.B."/>
            <person name="Slot J.C."/>
        </authorList>
    </citation>
    <scope>NUCLEOTIDE SEQUENCE [LARGE SCALE GENOMIC DNA]</scope>
    <source>
        <strain evidence="2 3">SRW20</strain>
    </source>
</reference>
<dbReference type="Proteomes" id="UP000284706">
    <property type="component" value="Unassembled WGS sequence"/>
</dbReference>
<evidence type="ECO:0000313" key="3">
    <source>
        <dbReference type="Proteomes" id="UP000284706"/>
    </source>
</evidence>
<name>A0A409Y2X3_9AGAR</name>
<accession>A0A409Y2X3</accession>
<dbReference type="InParanoid" id="A0A409Y2X3"/>
<dbReference type="AlphaFoldDB" id="A0A409Y2X3"/>
<evidence type="ECO:0000313" key="2">
    <source>
        <dbReference type="EMBL" id="PPQ97301.1"/>
    </source>
</evidence>